<dbReference type="InterPro" id="IPR013325">
    <property type="entry name" value="RNA_pol_sigma_r2"/>
</dbReference>
<evidence type="ECO:0000256" key="4">
    <source>
        <dbReference type="ARBA" id="ARBA00023125"/>
    </source>
</evidence>
<evidence type="ECO:0000256" key="3">
    <source>
        <dbReference type="ARBA" id="ARBA00023082"/>
    </source>
</evidence>
<evidence type="ECO:0000313" key="8">
    <source>
        <dbReference type="EMBL" id="SNR59897.1"/>
    </source>
</evidence>
<dbReference type="PANTHER" id="PTHR43133">
    <property type="entry name" value="RNA POLYMERASE ECF-TYPE SIGMA FACTO"/>
    <property type="match status" value="1"/>
</dbReference>
<dbReference type="AlphaFoldDB" id="A0A238XLT2"/>
<keyword evidence="5" id="KW-0804">Transcription</keyword>
<accession>A0A238XLT2</accession>
<dbReference type="InterPro" id="IPR014284">
    <property type="entry name" value="RNA_pol_sigma-70_dom"/>
</dbReference>
<reference evidence="9" key="1">
    <citation type="submission" date="2017-06" db="EMBL/GenBank/DDBJ databases">
        <authorList>
            <person name="Varghese N."/>
            <person name="Submissions S."/>
        </authorList>
    </citation>
    <scope>NUCLEOTIDE SEQUENCE [LARGE SCALE GENOMIC DNA]</scope>
    <source>
        <strain evidence="9">Ca-68</strain>
    </source>
</reference>
<dbReference type="InterPro" id="IPR007627">
    <property type="entry name" value="RNA_pol_sigma70_r2"/>
</dbReference>
<dbReference type="GO" id="GO:0006352">
    <property type="term" value="P:DNA-templated transcription initiation"/>
    <property type="evidence" value="ECO:0007669"/>
    <property type="project" value="InterPro"/>
</dbReference>
<dbReference type="InterPro" id="IPR013324">
    <property type="entry name" value="RNA_pol_sigma_r3/r4-like"/>
</dbReference>
<gene>
    <name evidence="8" type="ORF">SAMN05192560_0028</name>
</gene>
<dbReference type="Gene3D" id="1.10.10.10">
    <property type="entry name" value="Winged helix-like DNA-binding domain superfamily/Winged helix DNA-binding domain"/>
    <property type="match status" value="1"/>
</dbReference>
<dbReference type="NCBIfam" id="NF009191">
    <property type="entry name" value="PRK12539.1"/>
    <property type="match status" value="1"/>
</dbReference>
<dbReference type="SUPFAM" id="SSF88946">
    <property type="entry name" value="Sigma2 domain of RNA polymerase sigma factors"/>
    <property type="match status" value="1"/>
</dbReference>
<dbReference type="InterPro" id="IPR039425">
    <property type="entry name" value="RNA_pol_sigma-70-like"/>
</dbReference>
<dbReference type="NCBIfam" id="TIGR02937">
    <property type="entry name" value="sigma70-ECF"/>
    <property type="match status" value="1"/>
</dbReference>
<organism evidence="8 9">
    <name type="scientific">Methylobacillus rhizosphaerae</name>
    <dbReference type="NCBI Taxonomy" id="551994"/>
    <lineage>
        <taxon>Bacteria</taxon>
        <taxon>Pseudomonadati</taxon>
        <taxon>Pseudomonadota</taxon>
        <taxon>Betaproteobacteria</taxon>
        <taxon>Nitrosomonadales</taxon>
        <taxon>Methylophilaceae</taxon>
        <taxon>Methylobacillus</taxon>
    </lineage>
</organism>
<dbReference type="RefSeq" id="WP_089374212.1">
    <property type="nucleotide sequence ID" value="NZ_FZOA01000001.1"/>
</dbReference>
<name>A0A238XLT2_9PROT</name>
<evidence type="ECO:0000259" key="7">
    <source>
        <dbReference type="Pfam" id="PF08281"/>
    </source>
</evidence>
<dbReference type="GO" id="GO:0003677">
    <property type="term" value="F:DNA binding"/>
    <property type="evidence" value="ECO:0007669"/>
    <property type="project" value="UniProtKB-KW"/>
</dbReference>
<proteinExistence type="inferred from homology"/>
<dbReference type="GO" id="GO:0016987">
    <property type="term" value="F:sigma factor activity"/>
    <property type="evidence" value="ECO:0007669"/>
    <property type="project" value="UniProtKB-KW"/>
</dbReference>
<keyword evidence="3" id="KW-0731">Sigma factor</keyword>
<sequence length="179" mass="20607">MMEKELRTLMLGALDGNAESYRYFLQQASSLLRAYFRRRLTAAPDEVEDLLQETLLAIHAQRHTYRRSEPLTPWLYAVARYKMIDCLRRRSRYEALNDPLDDEAEWLAATDEEAYESKKDLGRMLEVLPVHQRLPIQYTKLDGMSVAEAAAMTGMSVSAIKVGVHRGMKALAKIWKEQA</sequence>
<dbReference type="InterPro" id="IPR036388">
    <property type="entry name" value="WH-like_DNA-bd_sf"/>
</dbReference>
<evidence type="ECO:0000256" key="1">
    <source>
        <dbReference type="ARBA" id="ARBA00010641"/>
    </source>
</evidence>
<dbReference type="Proteomes" id="UP000198305">
    <property type="component" value="Unassembled WGS sequence"/>
</dbReference>
<protein>
    <submittedName>
        <fullName evidence="8">RNA polymerase sigma-70 factor, ECF subfamily</fullName>
    </submittedName>
</protein>
<keyword evidence="2" id="KW-0805">Transcription regulation</keyword>
<keyword evidence="9" id="KW-1185">Reference proteome</keyword>
<dbReference type="Pfam" id="PF04542">
    <property type="entry name" value="Sigma70_r2"/>
    <property type="match status" value="1"/>
</dbReference>
<evidence type="ECO:0000259" key="6">
    <source>
        <dbReference type="Pfam" id="PF04542"/>
    </source>
</evidence>
<dbReference type="EMBL" id="FZOA01000001">
    <property type="protein sequence ID" value="SNR59897.1"/>
    <property type="molecule type" value="Genomic_DNA"/>
</dbReference>
<dbReference type="InterPro" id="IPR013249">
    <property type="entry name" value="RNA_pol_sigma70_r4_t2"/>
</dbReference>
<evidence type="ECO:0000256" key="2">
    <source>
        <dbReference type="ARBA" id="ARBA00023015"/>
    </source>
</evidence>
<keyword evidence="4" id="KW-0238">DNA-binding</keyword>
<feature type="domain" description="RNA polymerase sigma-70 region 2" evidence="6">
    <location>
        <begin position="30"/>
        <end position="92"/>
    </location>
</feature>
<dbReference type="Gene3D" id="1.10.1740.10">
    <property type="match status" value="1"/>
</dbReference>
<feature type="domain" description="RNA polymerase sigma factor 70 region 4 type 2" evidence="7">
    <location>
        <begin position="120"/>
        <end position="171"/>
    </location>
</feature>
<dbReference type="OrthoDB" id="8535698at2"/>
<dbReference type="NCBIfam" id="NF009188">
    <property type="entry name" value="PRK12536.1"/>
    <property type="match status" value="1"/>
</dbReference>
<dbReference type="Pfam" id="PF08281">
    <property type="entry name" value="Sigma70_r4_2"/>
    <property type="match status" value="1"/>
</dbReference>
<evidence type="ECO:0000313" key="9">
    <source>
        <dbReference type="Proteomes" id="UP000198305"/>
    </source>
</evidence>
<comment type="similarity">
    <text evidence="1">Belongs to the sigma-70 factor family. ECF subfamily.</text>
</comment>
<dbReference type="SUPFAM" id="SSF88659">
    <property type="entry name" value="Sigma3 and sigma4 domains of RNA polymerase sigma factors"/>
    <property type="match status" value="1"/>
</dbReference>
<dbReference type="PANTHER" id="PTHR43133:SF58">
    <property type="entry name" value="ECF RNA POLYMERASE SIGMA FACTOR SIGD"/>
    <property type="match status" value="1"/>
</dbReference>
<evidence type="ECO:0000256" key="5">
    <source>
        <dbReference type="ARBA" id="ARBA00023163"/>
    </source>
</evidence>